<gene>
    <name evidence="2" type="ORF">CWB73_21385</name>
</gene>
<dbReference type="OrthoDB" id="9758061at2"/>
<organism evidence="2 3">
    <name type="scientific">Pseudoalteromonas phenolica</name>
    <dbReference type="NCBI Taxonomy" id="161398"/>
    <lineage>
        <taxon>Bacteria</taxon>
        <taxon>Pseudomonadati</taxon>
        <taxon>Pseudomonadota</taxon>
        <taxon>Gammaproteobacteria</taxon>
        <taxon>Alteromonadales</taxon>
        <taxon>Pseudoalteromonadaceae</taxon>
        <taxon>Pseudoalteromonas</taxon>
    </lineage>
</organism>
<dbReference type="AlphaFoldDB" id="A0A5S3YN14"/>
<comment type="caution">
    <text evidence="2">The sequence shown here is derived from an EMBL/GenBank/DDBJ whole genome shotgun (WGS) entry which is preliminary data.</text>
</comment>
<proteinExistence type="predicted"/>
<dbReference type="EMBL" id="PNCM01000273">
    <property type="protein sequence ID" value="TMP76748.1"/>
    <property type="molecule type" value="Genomic_DNA"/>
</dbReference>
<dbReference type="GO" id="GO:0006099">
    <property type="term" value="P:tricarboxylic acid cycle"/>
    <property type="evidence" value="ECO:0007669"/>
    <property type="project" value="InterPro"/>
</dbReference>
<feature type="domain" description="Aconitase B HEAT-like" evidence="1">
    <location>
        <begin position="4"/>
        <end position="75"/>
    </location>
</feature>
<dbReference type="RefSeq" id="WP_138569338.1">
    <property type="nucleotide sequence ID" value="NZ_PNCM01000273.1"/>
</dbReference>
<feature type="non-terminal residue" evidence="2">
    <location>
        <position position="75"/>
    </location>
</feature>
<accession>A0A5S3YN14</accession>
<dbReference type="InterPro" id="IPR036288">
    <property type="entry name" value="Aconitase_B_HEAT-like_dom_sf"/>
</dbReference>
<dbReference type="SUPFAM" id="SSF74778">
    <property type="entry name" value="Aconitase B, N-terminal domain"/>
    <property type="match status" value="1"/>
</dbReference>
<evidence type="ECO:0000313" key="3">
    <source>
        <dbReference type="Proteomes" id="UP000307362"/>
    </source>
</evidence>
<protein>
    <recommendedName>
        <fullName evidence="1">Aconitase B HEAT-like domain-containing protein</fullName>
    </recommendedName>
</protein>
<dbReference type="Pfam" id="PF11791">
    <property type="entry name" value="Aconitase_B_N"/>
    <property type="match status" value="1"/>
</dbReference>
<dbReference type="GO" id="GO:0003994">
    <property type="term" value="F:aconitate hydratase activity"/>
    <property type="evidence" value="ECO:0007669"/>
    <property type="project" value="InterPro"/>
</dbReference>
<dbReference type="InterPro" id="IPR015933">
    <property type="entry name" value="Aconitase_B_HEAT-like_dom"/>
</dbReference>
<reference evidence="2 3" key="1">
    <citation type="submission" date="2017-12" db="EMBL/GenBank/DDBJ databases">
        <authorList>
            <person name="Paulsen S."/>
            <person name="Gram L.K."/>
        </authorList>
    </citation>
    <scope>NUCLEOTIDE SEQUENCE [LARGE SCALE GENOMIC DNA]</scope>
    <source>
        <strain evidence="2 3">S1189</strain>
    </source>
</reference>
<name>A0A5S3YN14_9GAMM</name>
<evidence type="ECO:0000313" key="2">
    <source>
        <dbReference type="EMBL" id="TMP76748.1"/>
    </source>
</evidence>
<evidence type="ECO:0000259" key="1">
    <source>
        <dbReference type="Pfam" id="PF11791"/>
    </source>
</evidence>
<dbReference type="Proteomes" id="UP000307362">
    <property type="component" value="Unassembled WGS sequence"/>
</dbReference>
<dbReference type="Gene3D" id="1.25.40.310">
    <property type="entry name" value="Aconitate B, HEAT-like domain"/>
    <property type="match status" value="1"/>
</dbReference>
<sequence>MLQEYRKHVEERAALGIVPAPLDAQQTADLIELLKTPPAGEEEFIVDLFINRVPPGVDDAAYVKAGFLAAVAKGE</sequence>
<reference evidence="3" key="2">
    <citation type="submission" date="2019-06" db="EMBL/GenBank/DDBJ databases">
        <title>Co-occurence of chitin degradation, pigmentation and bioactivity in marine Pseudoalteromonas.</title>
        <authorList>
            <person name="Sonnenschein E.C."/>
            <person name="Bech P.K."/>
        </authorList>
    </citation>
    <scope>NUCLEOTIDE SEQUENCE [LARGE SCALE GENOMIC DNA]</scope>
    <source>
        <strain evidence="3">S1189</strain>
    </source>
</reference>